<keyword evidence="3" id="KW-0808">Transferase</keyword>
<dbReference type="AlphaFoldDB" id="A0AAW9K521"/>
<evidence type="ECO:0000313" key="9">
    <source>
        <dbReference type="Proteomes" id="UP001288944"/>
    </source>
</evidence>
<protein>
    <submittedName>
        <fullName evidence="8">PTS lactose/cellobiose transporter subunit IIA</fullName>
    </submittedName>
</protein>
<dbReference type="PROSITE" id="PS51095">
    <property type="entry name" value="PTS_EIIA_TYPE_3"/>
    <property type="match status" value="1"/>
</dbReference>
<dbReference type="PANTHER" id="PTHR34382:SF7">
    <property type="entry name" value="PTS SYSTEM N,N'-DIACETYLCHITOBIOSE-SPECIFIC EIIA COMPONENT"/>
    <property type="match status" value="1"/>
</dbReference>
<comment type="caution">
    <text evidence="8">The sequence shown here is derived from an EMBL/GenBank/DDBJ whole genome shotgun (WGS) entry which is preliminary data.</text>
</comment>
<proteinExistence type="predicted"/>
<evidence type="ECO:0000256" key="6">
    <source>
        <dbReference type="PIRSR" id="PIRSR000699-2"/>
    </source>
</evidence>
<keyword evidence="2" id="KW-0762">Sugar transport</keyword>
<reference evidence="8" key="1">
    <citation type="submission" date="2019-11" db="EMBL/GenBank/DDBJ databases">
        <title>Characterization of Clostridium perfringens isolates from swine manure treated agricultural soils.</title>
        <authorList>
            <person name="Wushke S.T."/>
        </authorList>
    </citation>
    <scope>NUCLEOTIDE SEQUENCE</scope>
    <source>
        <strain evidence="8">X62</strain>
    </source>
</reference>
<gene>
    <name evidence="8" type="ORF">GNF83_19540</name>
</gene>
<dbReference type="GO" id="GO:0016740">
    <property type="term" value="F:transferase activity"/>
    <property type="evidence" value="ECO:0007669"/>
    <property type="project" value="UniProtKB-KW"/>
</dbReference>
<comment type="cofactor">
    <cofactor evidence="6">
        <name>Mg(2+)</name>
        <dbReference type="ChEBI" id="CHEBI:18420"/>
    </cofactor>
    <text evidence="6">Binds 1 Mg(2+) ion per trimer.</text>
</comment>
<organism evidence="8 9">
    <name type="scientific">Clostridium perfringens</name>
    <dbReference type="NCBI Taxonomy" id="1502"/>
    <lineage>
        <taxon>Bacteria</taxon>
        <taxon>Bacillati</taxon>
        <taxon>Bacillota</taxon>
        <taxon>Clostridia</taxon>
        <taxon>Eubacteriales</taxon>
        <taxon>Clostridiaceae</taxon>
        <taxon>Clostridium</taxon>
    </lineage>
</organism>
<evidence type="ECO:0000313" key="8">
    <source>
        <dbReference type="EMBL" id="MDZ7543327.1"/>
    </source>
</evidence>
<dbReference type="InterPro" id="IPR003188">
    <property type="entry name" value="PTS_IIA_lac/cel"/>
</dbReference>
<keyword evidence="6" id="KW-0460">Magnesium</keyword>
<sequence length="104" mass="11692">MQSTELISFQIISAVGTARSMYIEAIQEAKKGNFQKAQELIDEGEKIFNEGHHCHGELIQQEAAGNKTEFELLLMHAEDQLMVADAFKTISEEFIEVHKALKGQ</sequence>
<dbReference type="InterPro" id="IPR036542">
    <property type="entry name" value="PTS_IIA_lac/cel_sf"/>
</dbReference>
<dbReference type="PANTHER" id="PTHR34382">
    <property type="entry name" value="PTS SYSTEM N,N'-DIACETYLCHITOBIOSE-SPECIFIC EIIA COMPONENT"/>
    <property type="match status" value="1"/>
</dbReference>
<dbReference type="GO" id="GO:0009401">
    <property type="term" value="P:phosphoenolpyruvate-dependent sugar phosphotransferase system"/>
    <property type="evidence" value="ECO:0007669"/>
    <property type="project" value="UniProtKB-KW"/>
</dbReference>
<dbReference type="Pfam" id="PF02255">
    <property type="entry name" value="PTS_IIA"/>
    <property type="match status" value="1"/>
</dbReference>
<name>A0AAW9K521_CLOPF</name>
<evidence type="ECO:0000256" key="4">
    <source>
        <dbReference type="ARBA" id="ARBA00022683"/>
    </source>
</evidence>
<dbReference type="EMBL" id="WNUR01001063">
    <property type="protein sequence ID" value="MDZ7543327.1"/>
    <property type="molecule type" value="Genomic_DNA"/>
</dbReference>
<feature type="binding site" evidence="6">
    <location>
        <position position="79"/>
    </location>
    <ligand>
        <name>Mg(2+)</name>
        <dbReference type="ChEBI" id="CHEBI:18420"/>
        <note>ligand shared between all trimeric partners</note>
    </ligand>
</feature>
<evidence type="ECO:0000256" key="3">
    <source>
        <dbReference type="ARBA" id="ARBA00022679"/>
    </source>
</evidence>
<keyword evidence="4" id="KW-0598">Phosphotransferase system</keyword>
<accession>A0AAW9K521</accession>
<evidence type="ECO:0000256" key="5">
    <source>
        <dbReference type="PIRSR" id="PIRSR000699-1"/>
    </source>
</evidence>
<dbReference type="GO" id="GO:0046872">
    <property type="term" value="F:metal ion binding"/>
    <property type="evidence" value="ECO:0007669"/>
    <property type="project" value="UniProtKB-KW"/>
</dbReference>
<evidence type="ECO:0000256" key="7">
    <source>
        <dbReference type="PROSITE-ProRule" id="PRU00418"/>
    </source>
</evidence>
<evidence type="ECO:0000256" key="2">
    <source>
        <dbReference type="ARBA" id="ARBA00022597"/>
    </source>
</evidence>
<evidence type="ECO:0000256" key="1">
    <source>
        <dbReference type="ARBA" id="ARBA00022448"/>
    </source>
</evidence>
<dbReference type="Gene3D" id="1.20.58.80">
    <property type="entry name" value="Phosphotransferase system, lactose/cellobiose-type IIA subunit"/>
    <property type="match status" value="1"/>
</dbReference>
<feature type="modified residue" description="Phosphohistidine; by HPr" evidence="7">
    <location>
        <position position="76"/>
    </location>
</feature>
<keyword evidence="6" id="KW-0479">Metal-binding</keyword>
<dbReference type="PIRSF" id="PIRSF000699">
    <property type="entry name" value="PTS_IILac_III"/>
    <property type="match status" value="1"/>
</dbReference>
<dbReference type="CDD" id="cd00215">
    <property type="entry name" value="PTS_IIA_lac"/>
    <property type="match status" value="1"/>
</dbReference>
<feature type="active site" description="Tele-phosphohistidine intermediate" evidence="5">
    <location>
        <position position="76"/>
    </location>
</feature>
<keyword evidence="1" id="KW-0813">Transport</keyword>
<dbReference type="Proteomes" id="UP001288944">
    <property type="component" value="Unassembled WGS sequence"/>
</dbReference>
<dbReference type="SUPFAM" id="SSF46973">
    <property type="entry name" value="Enzyme IIa from lactose specific PTS, IIa-lac"/>
    <property type="match status" value="1"/>
</dbReference>